<proteinExistence type="predicted"/>
<feature type="compositionally biased region" description="Acidic residues" evidence="1">
    <location>
        <begin position="199"/>
        <end position="212"/>
    </location>
</feature>
<dbReference type="Proteomes" id="UP000824140">
    <property type="component" value="Unassembled WGS sequence"/>
</dbReference>
<reference evidence="3" key="2">
    <citation type="journal article" date="2021" name="PeerJ">
        <title>Extensive microbial diversity within the chicken gut microbiome revealed by metagenomics and culture.</title>
        <authorList>
            <person name="Gilroy R."/>
            <person name="Ravi A."/>
            <person name="Getino M."/>
            <person name="Pursley I."/>
            <person name="Horton D.L."/>
            <person name="Alikhan N.F."/>
            <person name="Baker D."/>
            <person name="Gharbi K."/>
            <person name="Hall N."/>
            <person name="Watson M."/>
            <person name="Adriaenssens E.M."/>
            <person name="Foster-Nyarko E."/>
            <person name="Jarju S."/>
            <person name="Secka A."/>
            <person name="Antonio M."/>
            <person name="Oren A."/>
            <person name="Chaudhuri R.R."/>
            <person name="La Ragione R."/>
            <person name="Hildebrand F."/>
            <person name="Pallen M.J."/>
        </authorList>
    </citation>
    <scope>NUCLEOTIDE SEQUENCE</scope>
    <source>
        <strain evidence="3">13766</strain>
    </source>
</reference>
<gene>
    <name evidence="3" type="ORF">IAA84_00585</name>
</gene>
<accession>A0A9D1K4Q0</accession>
<feature type="compositionally biased region" description="Acidic residues" evidence="1">
    <location>
        <begin position="176"/>
        <end position="187"/>
    </location>
</feature>
<dbReference type="CDD" id="cd00060">
    <property type="entry name" value="FHA"/>
    <property type="match status" value="1"/>
</dbReference>
<feature type="domain" description="FHA" evidence="2">
    <location>
        <begin position="74"/>
        <end position="142"/>
    </location>
</feature>
<sequence length="236" mass="26501">MYERLALWMRYFFALLAVLFVVRAWVITVRDNRRARVLRAWLPETGTIGEWLVLGAPGGQERKNARCPILNEGTIGSSRRCDVRLVHPDVLREHAYFAATETGLRVRPVGEAPLCVESQVGGVYHPADGYVDMADGDVLVLGGLRMMLTLFDAPRPAREVPPPSPQRARTRRAPAEEEELFAGEEDYGAGSDPFLEGGNGEEWDDDLEDDLDAPFPQKARDTEKLWPNDANQTRKR</sequence>
<dbReference type="SUPFAM" id="SSF49879">
    <property type="entry name" value="SMAD/FHA domain"/>
    <property type="match status" value="1"/>
</dbReference>
<dbReference type="InterPro" id="IPR008984">
    <property type="entry name" value="SMAD_FHA_dom_sf"/>
</dbReference>
<reference evidence="3" key="1">
    <citation type="submission" date="2020-10" db="EMBL/GenBank/DDBJ databases">
        <authorList>
            <person name="Gilroy R."/>
        </authorList>
    </citation>
    <scope>NUCLEOTIDE SEQUENCE</scope>
    <source>
        <strain evidence="3">13766</strain>
    </source>
</reference>
<dbReference type="InterPro" id="IPR000253">
    <property type="entry name" value="FHA_dom"/>
</dbReference>
<protein>
    <recommendedName>
        <fullName evidence="2">FHA domain-containing protein</fullName>
    </recommendedName>
</protein>
<feature type="region of interest" description="Disordered" evidence="1">
    <location>
        <begin position="155"/>
        <end position="236"/>
    </location>
</feature>
<evidence type="ECO:0000313" key="3">
    <source>
        <dbReference type="EMBL" id="HIS91496.1"/>
    </source>
</evidence>
<evidence type="ECO:0000313" key="4">
    <source>
        <dbReference type="Proteomes" id="UP000824140"/>
    </source>
</evidence>
<name>A0A9D1K4Q0_9FIRM</name>
<evidence type="ECO:0000259" key="2">
    <source>
        <dbReference type="Pfam" id="PF00498"/>
    </source>
</evidence>
<dbReference type="EMBL" id="DVJN01000012">
    <property type="protein sequence ID" value="HIS91496.1"/>
    <property type="molecule type" value="Genomic_DNA"/>
</dbReference>
<comment type="caution">
    <text evidence="3">The sequence shown here is derived from an EMBL/GenBank/DDBJ whole genome shotgun (WGS) entry which is preliminary data.</text>
</comment>
<organism evidence="3 4">
    <name type="scientific">Candidatus Alectryocaccomicrobium excrementavium</name>
    <dbReference type="NCBI Taxonomy" id="2840668"/>
    <lineage>
        <taxon>Bacteria</taxon>
        <taxon>Bacillati</taxon>
        <taxon>Bacillota</taxon>
        <taxon>Clostridia</taxon>
        <taxon>Candidatus Alectryocaccomicrobium</taxon>
    </lineage>
</organism>
<evidence type="ECO:0000256" key="1">
    <source>
        <dbReference type="SAM" id="MobiDB-lite"/>
    </source>
</evidence>
<dbReference type="Pfam" id="PF00498">
    <property type="entry name" value="FHA"/>
    <property type="match status" value="1"/>
</dbReference>
<dbReference type="AlphaFoldDB" id="A0A9D1K4Q0"/>